<protein>
    <submittedName>
        <fullName evidence="2">Uncharacterized protein</fullName>
    </submittedName>
</protein>
<feature type="region of interest" description="Disordered" evidence="1">
    <location>
        <begin position="1"/>
        <end position="69"/>
    </location>
</feature>
<dbReference type="RefSeq" id="XP_024320373.1">
    <property type="nucleotide sequence ID" value="XM_024472306.1"/>
</dbReference>
<accession>A0A177A0G8</accession>
<feature type="compositionally biased region" description="Basic and acidic residues" evidence="1">
    <location>
        <begin position="56"/>
        <end position="69"/>
    </location>
</feature>
<feature type="compositionally biased region" description="Basic and acidic residues" evidence="1">
    <location>
        <begin position="18"/>
        <end position="49"/>
    </location>
</feature>
<dbReference type="Proteomes" id="UP000077154">
    <property type="component" value="Unassembled WGS sequence"/>
</dbReference>
<sequence>MDEAMSGPGTKSWSGGKEAARVERENAEGIDDRSGDVSGDRNGKGHGEGNGEGNGEEDRERKASEEIEK</sequence>
<dbReference type="EMBL" id="KV441412">
    <property type="protein sequence ID" value="OAF55070.1"/>
    <property type="molecule type" value="Genomic_DNA"/>
</dbReference>
<dbReference type="GeneID" id="36291802"/>
<gene>
    <name evidence="2" type="ORF">VC83_08763</name>
</gene>
<proteinExistence type="predicted"/>
<reference evidence="2" key="1">
    <citation type="submission" date="2016-03" db="EMBL/GenBank/DDBJ databases">
        <title>Updated assembly of Pseudogymnoascus destructans, the fungus causing white-nose syndrome of bats.</title>
        <authorList>
            <person name="Palmer J.M."/>
            <person name="Drees K.P."/>
            <person name="Foster J.T."/>
            <person name="Lindner D.L."/>
        </authorList>
    </citation>
    <scope>NUCLEOTIDE SEQUENCE [LARGE SCALE GENOMIC DNA]</scope>
    <source>
        <strain evidence="2">20631-21</strain>
    </source>
</reference>
<dbReference type="AlphaFoldDB" id="A0A177A0G8"/>
<evidence type="ECO:0000256" key="1">
    <source>
        <dbReference type="SAM" id="MobiDB-lite"/>
    </source>
</evidence>
<name>A0A177A0G8_9PEZI</name>
<organism evidence="2">
    <name type="scientific">Pseudogymnoascus destructans</name>
    <dbReference type="NCBI Taxonomy" id="655981"/>
    <lineage>
        <taxon>Eukaryota</taxon>
        <taxon>Fungi</taxon>
        <taxon>Dikarya</taxon>
        <taxon>Ascomycota</taxon>
        <taxon>Pezizomycotina</taxon>
        <taxon>Leotiomycetes</taxon>
        <taxon>Thelebolales</taxon>
        <taxon>Thelebolaceae</taxon>
        <taxon>Pseudogymnoascus</taxon>
    </lineage>
</organism>
<evidence type="ECO:0000313" key="2">
    <source>
        <dbReference type="EMBL" id="OAF55070.1"/>
    </source>
</evidence>